<feature type="non-terminal residue" evidence="2">
    <location>
        <position position="63"/>
    </location>
</feature>
<name>A0A9P7T008_9HYPO</name>
<evidence type="ECO:0000256" key="1">
    <source>
        <dbReference type="SAM" id="MobiDB-lite"/>
    </source>
</evidence>
<organism evidence="2 3">
    <name type="scientific">Claviceps pusilla</name>
    <dbReference type="NCBI Taxonomy" id="123648"/>
    <lineage>
        <taxon>Eukaryota</taxon>
        <taxon>Fungi</taxon>
        <taxon>Dikarya</taxon>
        <taxon>Ascomycota</taxon>
        <taxon>Pezizomycotina</taxon>
        <taxon>Sordariomycetes</taxon>
        <taxon>Hypocreomycetidae</taxon>
        <taxon>Hypocreales</taxon>
        <taxon>Clavicipitaceae</taxon>
        <taxon>Claviceps</taxon>
    </lineage>
</organism>
<reference evidence="2" key="1">
    <citation type="journal article" date="2020" name="bioRxiv">
        <title>Whole genome comparisons of ergot fungi reveals the divergence and evolution of species within the genus Claviceps are the result of varying mechanisms driving genome evolution and host range expansion.</title>
        <authorList>
            <person name="Wyka S.A."/>
            <person name="Mondo S.J."/>
            <person name="Liu M."/>
            <person name="Dettman J."/>
            <person name="Nalam V."/>
            <person name="Broders K.D."/>
        </authorList>
    </citation>
    <scope>NUCLEOTIDE SEQUENCE</scope>
    <source>
        <strain evidence="2">CCC 602</strain>
    </source>
</reference>
<dbReference type="AlphaFoldDB" id="A0A9P7T008"/>
<feature type="region of interest" description="Disordered" evidence="1">
    <location>
        <begin position="1"/>
        <end position="63"/>
    </location>
</feature>
<proteinExistence type="predicted"/>
<sequence length="63" mass="6862">MPGPEPAELAPAATDQPTNVRNKETGSFENEKDKQQENEIATYVNLDGVQGNSEKRGDHGGYM</sequence>
<protein>
    <submittedName>
        <fullName evidence="2">Uncharacterized protein</fullName>
    </submittedName>
</protein>
<dbReference type="EMBL" id="SRPW01001142">
    <property type="protein sequence ID" value="KAG6006223.1"/>
    <property type="molecule type" value="Genomic_DNA"/>
</dbReference>
<keyword evidence="3" id="KW-1185">Reference proteome</keyword>
<dbReference type="Proteomes" id="UP000748025">
    <property type="component" value="Unassembled WGS sequence"/>
</dbReference>
<evidence type="ECO:0000313" key="3">
    <source>
        <dbReference type="Proteomes" id="UP000748025"/>
    </source>
</evidence>
<feature type="compositionally biased region" description="Low complexity" evidence="1">
    <location>
        <begin position="1"/>
        <end position="13"/>
    </location>
</feature>
<feature type="compositionally biased region" description="Basic and acidic residues" evidence="1">
    <location>
        <begin position="53"/>
        <end position="63"/>
    </location>
</feature>
<evidence type="ECO:0000313" key="2">
    <source>
        <dbReference type="EMBL" id="KAG6006223.1"/>
    </source>
</evidence>
<gene>
    <name evidence="2" type="ORF">E4U43_000479</name>
</gene>
<comment type="caution">
    <text evidence="2">The sequence shown here is derived from an EMBL/GenBank/DDBJ whole genome shotgun (WGS) entry which is preliminary data.</text>
</comment>
<feature type="compositionally biased region" description="Basic and acidic residues" evidence="1">
    <location>
        <begin position="21"/>
        <end position="37"/>
    </location>
</feature>
<accession>A0A9P7T008</accession>